<evidence type="ECO:0000256" key="5">
    <source>
        <dbReference type="ARBA" id="ARBA00022771"/>
    </source>
</evidence>
<keyword evidence="5 7" id="KW-0863">Zinc-finger</keyword>
<dbReference type="InterPro" id="IPR002893">
    <property type="entry name" value="Znf_MYND"/>
</dbReference>
<dbReference type="KEGG" id="kng:KNAG_0E02420"/>
<dbReference type="PROSITE" id="PS50865">
    <property type="entry name" value="ZF_MYND_2"/>
    <property type="match status" value="1"/>
</dbReference>
<dbReference type="HOGENOM" id="CLU_014851_1_0_1"/>
<dbReference type="GO" id="GO:0016567">
    <property type="term" value="P:protein ubiquitination"/>
    <property type="evidence" value="ECO:0007669"/>
    <property type="project" value="EnsemblFungi"/>
</dbReference>
<dbReference type="Pfam" id="PF01753">
    <property type="entry name" value="zf-MYND"/>
    <property type="match status" value="1"/>
</dbReference>
<name>J7RLU5_HUIN7</name>
<dbReference type="RefSeq" id="XP_022464749.1">
    <property type="nucleotide sequence ID" value="XM_022608233.1"/>
</dbReference>
<evidence type="ECO:0000259" key="9">
    <source>
        <dbReference type="PROSITE" id="PS50865"/>
    </source>
</evidence>
<feature type="compositionally biased region" description="Low complexity" evidence="8">
    <location>
        <begin position="329"/>
        <end position="338"/>
    </location>
</feature>
<keyword evidence="6" id="KW-0862">Zinc</keyword>
<reference evidence="11" key="2">
    <citation type="submission" date="2012-08" db="EMBL/GenBank/DDBJ databases">
        <title>Genome sequence of Kazachstania naganishii.</title>
        <authorList>
            <person name="Gordon J.L."/>
            <person name="Armisen D."/>
            <person name="Proux-Wera E."/>
            <person name="OhEigeartaigh S.S."/>
            <person name="Byrne K.P."/>
            <person name="Wolfe K.H."/>
        </authorList>
    </citation>
    <scope>NUCLEOTIDE SEQUENCE [LARGE SCALE GENOMIC DNA]</scope>
    <source>
        <strain evidence="11">ATCC MYA-139 / BCRC 22969 / CBS 8797 / CCRC 22969 / KCTC 17520 / NBRC 10181 / NCYC 3082</strain>
    </source>
</reference>
<evidence type="ECO:0000256" key="2">
    <source>
        <dbReference type="ARBA" id="ARBA00010655"/>
    </source>
</evidence>
<dbReference type="GO" id="GO:0005737">
    <property type="term" value="C:cytoplasm"/>
    <property type="evidence" value="ECO:0007669"/>
    <property type="project" value="UniProtKB-SubCell"/>
</dbReference>
<sequence length="624" mass="71299">MRDSNHRLVTLNRPVVTITATVYDRRALDLNSDIPLINSLNHLTYLTSNSAKVRETVANDGALERLVTILHNCHLDLKTCIDVSLPKYIVLKSPDRIHMEKRLALCAWKWTLAFQCLVLTGTRGTELIRKKLVSAGMLPLVATVLDNYLLYHCNYDHVNEEYLKFDLKAIGSKDMYLLLAKDQSYEKYVQFLVGDDPLHLSSDLNNDYYCESDKNRMVEPCDFASIWSMPNILDDSNTMQDATTEIENCFTEKVSERPKIVTPREFFLGRVIPKLDDIIWSLQLLAFISKYAYMKELLQSVELIKTLSFRSILERARDKMDELDTKRTASSNEQSSASEQKRFDTSDYLEESAFTNESSASNTRTAPIDDHFLQELQDLTAKCNMANQNQNSLNGCYILSEDNNTQDRSLSTTLNDSMMDERKFISNFHMVWDYNKMSKELDGNTWDFINDRKSLNLFPLVEKFTVSTENPHDVIYWSSVIMRNSCRKNEITGVRQCANFACGKWEEYPRQFAKCRRCKRTKYCSRKCQLKAWTYHRYWCQEVSCSSKSTSNNTSAITPSRSGNLSAAVTASTTIGANPTVNISTTGNTEGENTTTTTTTNVNEEVDRGDTHEAESIDVGSLED</sequence>
<dbReference type="eggNOG" id="ENOG502QTM3">
    <property type="taxonomic scope" value="Eukaryota"/>
</dbReference>
<feature type="compositionally biased region" description="Basic and acidic residues" evidence="8">
    <location>
        <begin position="605"/>
        <end position="615"/>
    </location>
</feature>
<comment type="similarity">
    <text evidence="2">Belongs to the MUB1/samB family.</text>
</comment>
<protein>
    <recommendedName>
        <fullName evidence="9">MYND-type domain-containing protein</fullName>
    </recommendedName>
</protein>
<dbReference type="GeneID" id="34526203"/>
<dbReference type="GO" id="GO:1990304">
    <property type="term" value="C:MUB1-RAD6-UBR2 ubiquitin ligase complex"/>
    <property type="evidence" value="ECO:0007669"/>
    <property type="project" value="EnsemblFungi"/>
</dbReference>
<feature type="compositionally biased region" description="Low complexity" evidence="8">
    <location>
        <begin position="585"/>
        <end position="603"/>
    </location>
</feature>
<reference evidence="10 11" key="1">
    <citation type="journal article" date="2011" name="Proc. Natl. Acad. Sci. U.S.A.">
        <title>Evolutionary erosion of yeast sex chromosomes by mating-type switching accidents.</title>
        <authorList>
            <person name="Gordon J.L."/>
            <person name="Armisen D."/>
            <person name="Proux-Wera E."/>
            <person name="Oheigeartaigh S.S."/>
            <person name="Byrne K.P."/>
            <person name="Wolfe K.H."/>
        </authorList>
    </citation>
    <scope>NUCLEOTIDE SEQUENCE [LARGE SCALE GENOMIC DNA]</scope>
    <source>
        <strain evidence="11">ATCC MYA-139 / BCRC 22969 / CBS 8797 / CCRC 22969 / KCTC 17520 / NBRC 10181 / NCYC 3082</strain>
    </source>
</reference>
<dbReference type="Proteomes" id="UP000006310">
    <property type="component" value="Chromosome 5"/>
</dbReference>
<evidence type="ECO:0000256" key="6">
    <source>
        <dbReference type="ARBA" id="ARBA00022833"/>
    </source>
</evidence>
<feature type="region of interest" description="Disordered" evidence="8">
    <location>
        <begin position="321"/>
        <end position="344"/>
    </location>
</feature>
<dbReference type="AlphaFoldDB" id="J7RLU5"/>
<dbReference type="InterPro" id="IPR051664">
    <property type="entry name" value="MYND-type_zinc_finger"/>
</dbReference>
<evidence type="ECO:0000313" key="10">
    <source>
        <dbReference type="EMBL" id="CCK70503.1"/>
    </source>
</evidence>
<gene>
    <name evidence="10" type="primary">KNAG0E02420</name>
    <name evidence="10" type="ordered locus">KNAG_0E02420</name>
</gene>
<dbReference type="PANTHER" id="PTHR47442:SF1">
    <property type="entry name" value="MYND-TYPE ZINC FINGER PROTEIN MUB1"/>
    <property type="match status" value="1"/>
</dbReference>
<evidence type="ECO:0000313" key="11">
    <source>
        <dbReference type="Proteomes" id="UP000006310"/>
    </source>
</evidence>
<dbReference type="OrthoDB" id="5594178at2759"/>
<feature type="domain" description="MYND-type" evidence="9">
    <location>
        <begin position="499"/>
        <end position="540"/>
    </location>
</feature>
<dbReference type="EMBL" id="HE978318">
    <property type="protein sequence ID" value="CCK70503.1"/>
    <property type="molecule type" value="Genomic_DNA"/>
</dbReference>
<organism evidence="10 11">
    <name type="scientific">Huiozyma naganishii (strain ATCC MYA-139 / BCRC 22969 / CBS 8797 / KCTC 17520 / NBRC 10181 / NCYC 3082 / Yp74L-3)</name>
    <name type="common">Yeast</name>
    <name type="synonym">Kazachstania naganishii</name>
    <dbReference type="NCBI Taxonomy" id="1071383"/>
    <lineage>
        <taxon>Eukaryota</taxon>
        <taxon>Fungi</taxon>
        <taxon>Dikarya</taxon>
        <taxon>Ascomycota</taxon>
        <taxon>Saccharomycotina</taxon>
        <taxon>Saccharomycetes</taxon>
        <taxon>Saccharomycetales</taxon>
        <taxon>Saccharomycetaceae</taxon>
        <taxon>Huiozyma</taxon>
    </lineage>
</organism>
<feature type="region of interest" description="Disordered" evidence="8">
    <location>
        <begin position="579"/>
        <end position="624"/>
    </location>
</feature>
<keyword evidence="3" id="KW-0963">Cytoplasm</keyword>
<keyword evidence="4" id="KW-0479">Metal-binding</keyword>
<dbReference type="GO" id="GO:0007163">
    <property type="term" value="P:establishment or maintenance of cell polarity"/>
    <property type="evidence" value="ECO:0007669"/>
    <property type="project" value="TreeGrafter"/>
</dbReference>
<dbReference type="FunFam" id="6.10.140.2220:FF:000003">
    <property type="entry name" value="MYND-type zinc finger protein"/>
    <property type="match status" value="1"/>
</dbReference>
<evidence type="ECO:0000256" key="1">
    <source>
        <dbReference type="ARBA" id="ARBA00004496"/>
    </source>
</evidence>
<evidence type="ECO:0000256" key="7">
    <source>
        <dbReference type="PROSITE-ProRule" id="PRU00134"/>
    </source>
</evidence>
<proteinExistence type="inferred from homology"/>
<evidence type="ECO:0000256" key="8">
    <source>
        <dbReference type="SAM" id="MobiDB-lite"/>
    </source>
</evidence>
<dbReference type="GO" id="GO:0008270">
    <property type="term" value="F:zinc ion binding"/>
    <property type="evidence" value="ECO:0007669"/>
    <property type="project" value="UniProtKB-KW"/>
</dbReference>
<dbReference type="GO" id="GO:0006511">
    <property type="term" value="P:ubiquitin-dependent protein catabolic process"/>
    <property type="evidence" value="ECO:0007669"/>
    <property type="project" value="EnsemblFungi"/>
</dbReference>
<evidence type="ECO:0000256" key="3">
    <source>
        <dbReference type="ARBA" id="ARBA00022490"/>
    </source>
</evidence>
<dbReference type="SUPFAM" id="SSF144232">
    <property type="entry name" value="HIT/MYND zinc finger-like"/>
    <property type="match status" value="1"/>
</dbReference>
<evidence type="ECO:0000256" key="4">
    <source>
        <dbReference type="ARBA" id="ARBA00022723"/>
    </source>
</evidence>
<accession>J7RLU5</accession>
<keyword evidence="11" id="KW-1185">Reference proteome</keyword>
<comment type="subcellular location">
    <subcellularLocation>
        <location evidence="1">Cytoplasm</location>
    </subcellularLocation>
</comment>
<dbReference type="OMA" id="QDMQYWA"/>
<dbReference type="Gene3D" id="6.10.140.2220">
    <property type="match status" value="1"/>
</dbReference>
<dbReference type="PANTHER" id="PTHR47442">
    <property type="entry name" value="MYND-TYPE ZINC FINGER PROTEIN MUB1"/>
    <property type="match status" value="1"/>
</dbReference>